<dbReference type="Pfam" id="PF06580">
    <property type="entry name" value="His_kinase"/>
    <property type="match status" value="1"/>
</dbReference>
<dbReference type="PANTHER" id="PTHR34220">
    <property type="entry name" value="SENSOR HISTIDINE KINASE YPDA"/>
    <property type="match status" value="1"/>
</dbReference>
<name>A0A1I2YCE8_9SPHI</name>
<protein>
    <submittedName>
        <fullName evidence="3">Histidine kinase</fullName>
    </submittedName>
</protein>
<dbReference type="InterPro" id="IPR010559">
    <property type="entry name" value="Sig_transdc_His_kin_internal"/>
</dbReference>
<dbReference type="EMBL" id="FOPP01000007">
    <property type="protein sequence ID" value="SFH23265.1"/>
    <property type="molecule type" value="Genomic_DNA"/>
</dbReference>
<keyword evidence="4" id="KW-1185">Reference proteome</keyword>
<dbReference type="SUPFAM" id="SSF55874">
    <property type="entry name" value="ATPase domain of HSP90 chaperone/DNA topoisomerase II/histidine kinase"/>
    <property type="match status" value="1"/>
</dbReference>
<keyword evidence="1" id="KW-1133">Transmembrane helix</keyword>
<dbReference type="STRING" id="414048.SAMN04489864_1075"/>
<sequence length="472" mass="54550">MSSNSTKPVTAIIRCVYMLLFFSISTGYAQHSTSYFEFEAKGVSGSQITTFTKGKTENVFTTGGYVNIYPTDAFKRTGDLNFHAYYHDKKEGKNFNGSLYLLPGKEYFIDVFEQSTQKLVKRYILRRPILFPKIKFYDHNHHFYTSKTDGIENELNLSPGEKIRLDIVQPMDFNDMEVELSLRNLKTKRIQRGSSKYNFKNLKFEANTAYELRFNYVAQKESVCTIYVKVKPYWYQSPITYVIFLILLTAIGILMLTITLKKKIRSTQNEQQKLEQAATRLQSLLNPHFTFNALSTVQGLMNTERIDEANQYLQEFSSLLRQTLTKSKQLYTTLDQELEMMRLYMKIEAFRFNFSWEITVSEALNPAELEIPTLLLQPLIENAIKHGLAKMGDQGKLQIVCAPGQKKNSFVIAVNDNGTWVNKHKTGYGLSLTEERIATVNKIKNGQKIMLHFEKQIGTSAILTFYNWIDKQ</sequence>
<dbReference type="GO" id="GO:0016020">
    <property type="term" value="C:membrane"/>
    <property type="evidence" value="ECO:0007669"/>
    <property type="project" value="InterPro"/>
</dbReference>
<dbReference type="InterPro" id="IPR050640">
    <property type="entry name" value="Bact_2-comp_sensor_kinase"/>
</dbReference>
<dbReference type="InterPro" id="IPR036890">
    <property type="entry name" value="HATPase_C_sf"/>
</dbReference>
<keyword evidence="1" id="KW-0472">Membrane</keyword>
<keyword evidence="1" id="KW-0812">Transmembrane</keyword>
<dbReference type="OrthoDB" id="9809670at2"/>
<reference evidence="3 4" key="1">
    <citation type="submission" date="2016-10" db="EMBL/GenBank/DDBJ databases">
        <authorList>
            <person name="de Groot N.N."/>
        </authorList>
    </citation>
    <scope>NUCLEOTIDE SEQUENCE [LARGE SCALE GENOMIC DNA]</scope>
    <source>
        <strain evidence="3 4">DSM 18684</strain>
    </source>
</reference>
<accession>A0A1I2YCE8</accession>
<feature type="domain" description="Signal transduction histidine kinase internal region" evidence="2">
    <location>
        <begin position="280"/>
        <end position="353"/>
    </location>
</feature>
<dbReference type="PANTHER" id="PTHR34220:SF7">
    <property type="entry name" value="SENSOR HISTIDINE KINASE YPDA"/>
    <property type="match status" value="1"/>
</dbReference>
<keyword evidence="3" id="KW-0418">Kinase</keyword>
<dbReference type="Proteomes" id="UP000199666">
    <property type="component" value="Unassembled WGS sequence"/>
</dbReference>
<dbReference type="RefSeq" id="WP_090994457.1">
    <property type="nucleotide sequence ID" value="NZ_FOPP01000007.1"/>
</dbReference>
<feature type="transmembrane region" description="Helical" evidence="1">
    <location>
        <begin position="239"/>
        <end position="260"/>
    </location>
</feature>
<evidence type="ECO:0000313" key="3">
    <source>
        <dbReference type="EMBL" id="SFH23265.1"/>
    </source>
</evidence>
<proteinExistence type="predicted"/>
<dbReference type="GO" id="GO:0000155">
    <property type="term" value="F:phosphorelay sensor kinase activity"/>
    <property type="evidence" value="ECO:0007669"/>
    <property type="project" value="InterPro"/>
</dbReference>
<evidence type="ECO:0000256" key="1">
    <source>
        <dbReference type="SAM" id="Phobius"/>
    </source>
</evidence>
<dbReference type="AlphaFoldDB" id="A0A1I2YCE8"/>
<organism evidence="3 4">
    <name type="scientific">Pedobacter insulae</name>
    <dbReference type="NCBI Taxonomy" id="414048"/>
    <lineage>
        <taxon>Bacteria</taxon>
        <taxon>Pseudomonadati</taxon>
        <taxon>Bacteroidota</taxon>
        <taxon>Sphingobacteriia</taxon>
        <taxon>Sphingobacteriales</taxon>
        <taxon>Sphingobacteriaceae</taxon>
        <taxon>Pedobacter</taxon>
    </lineage>
</organism>
<feature type="transmembrane region" description="Helical" evidence="1">
    <location>
        <begin position="12"/>
        <end position="29"/>
    </location>
</feature>
<keyword evidence="3" id="KW-0808">Transferase</keyword>
<dbReference type="Gene3D" id="3.30.565.10">
    <property type="entry name" value="Histidine kinase-like ATPase, C-terminal domain"/>
    <property type="match status" value="1"/>
</dbReference>
<gene>
    <name evidence="3" type="ORF">SAMN04489864_1075</name>
</gene>
<evidence type="ECO:0000313" key="4">
    <source>
        <dbReference type="Proteomes" id="UP000199666"/>
    </source>
</evidence>
<evidence type="ECO:0000259" key="2">
    <source>
        <dbReference type="Pfam" id="PF06580"/>
    </source>
</evidence>